<proteinExistence type="predicted"/>
<dbReference type="EMBL" id="JARELW010000003">
    <property type="protein sequence ID" value="MEA8799842.1"/>
    <property type="molecule type" value="Genomic_DNA"/>
</dbReference>
<reference evidence="1" key="1">
    <citation type="journal article" date="2023" name="J. Hosp. Infect.">
        <title>Cross-contamination of carbapenem-resistant Gram-negative bacteria between patients and hospital environment in the first year of a newly built surgical ward.</title>
        <authorList>
            <person name="Boutin S."/>
            <person name="Scherrer M."/>
            <person name="Spath I."/>
            <person name="Kocer K."/>
            <person name="Heeg K."/>
            <person name="Nurjadi D."/>
        </authorList>
    </citation>
    <scope>NUCLEOTIDE SEQUENCE</scope>
    <source>
        <strain evidence="1">KE10384</strain>
    </source>
</reference>
<protein>
    <submittedName>
        <fullName evidence="1">Protein ninY</fullName>
    </submittedName>
</protein>
<dbReference type="Proteomes" id="UP001303386">
    <property type="component" value="Unassembled WGS sequence"/>
</dbReference>
<evidence type="ECO:0000313" key="2">
    <source>
        <dbReference type="Proteomes" id="UP001303386"/>
    </source>
</evidence>
<sequence>MSKIQYPMSTAAVFDDVVYPIHLNGPHQIESEVMGAIRWFCRWHNEETAVVKAHVLFSCWGLYLTYDQIMAEAK</sequence>
<dbReference type="RefSeq" id="WP_323787276.1">
    <property type="nucleotide sequence ID" value="NZ_JARELW010000003.1"/>
</dbReference>
<comment type="caution">
    <text evidence="1">The sequence shown here is derived from an EMBL/GenBank/DDBJ whole genome shotgun (WGS) entry which is preliminary data.</text>
</comment>
<accession>A0AAW9LP73</accession>
<evidence type="ECO:0000313" key="1">
    <source>
        <dbReference type="EMBL" id="MEA8799842.1"/>
    </source>
</evidence>
<dbReference type="AlphaFoldDB" id="A0AAW9LP73"/>
<name>A0AAW9LP73_KLEAE</name>
<gene>
    <name evidence="1" type="ORF">PZT46_11360</name>
</gene>
<organism evidence="1 2">
    <name type="scientific">Klebsiella aerogenes</name>
    <name type="common">Enterobacter aerogenes</name>
    <dbReference type="NCBI Taxonomy" id="548"/>
    <lineage>
        <taxon>Bacteria</taxon>
        <taxon>Pseudomonadati</taxon>
        <taxon>Pseudomonadota</taxon>
        <taxon>Gammaproteobacteria</taxon>
        <taxon>Enterobacterales</taxon>
        <taxon>Enterobacteriaceae</taxon>
        <taxon>Klebsiella/Raoultella group</taxon>
        <taxon>Klebsiella</taxon>
    </lineage>
</organism>